<reference evidence="1" key="1">
    <citation type="submission" date="2021-01" db="EMBL/GenBank/DDBJ databases">
        <title>Marivirga sp. nov., isolated from intertidal surface sediments.</title>
        <authorList>
            <person name="Zhang M."/>
        </authorList>
    </citation>
    <scope>NUCLEOTIDE SEQUENCE</scope>
    <source>
        <strain evidence="1">SM1354</strain>
    </source>
</reference>
<dbReference type="EMBL" id="JAERQG010000003">
    <property type="protein sequence ID" value="MBL0766008.1"/>
    <property type="molecule type" value="Genomic_DNA"/>
</dbReference>
<evidence type="ECO:0000313" key="2">
    <source>
        <dbReference type="Proteomes" id="UP000642920"/>
    </source>
</evidence>
<protein>
    <recommendedName>
        <fullName evidence="3">Right handed beta helix region</fullName>
    </recommendedName>
</protein>
<dbReference type="AlphaFoldDB" id="A0A937DHK2"/>
<evidence type="ECO:0000313" key="1">
    <source>
        <dbReference type="EMBL" id="MBL0766008.1"/>
    </source>
</evidence>
<dbReference type="Proteomes" id="UP000642920">
    <property type="component" value="Unassembled WGS sequence"/>
</dbReference>
<organism evidence="1 2">
    <name type="scientific">Marivirga atlantica</name>
    <dbReference type="NCBI Taxonomy" id="1548457"/>
    <lineage>
        <taxon>Bacteria</taxon>
        <taxon>Pseudomonadati</taxon>
        <taxon>Bacteroidota</taxon>
        <taxon>Cytophagia</taxon>
        <taxon>Cytophagales</taxon>
        <taxon>Marivirgaceae</taxon>
        <taxon>Marivirga</taxon>
    </lineage>
</organism>
<keyword evidence="2" id="KW-1185">Reference proteome</keyword>
<name>A0A937DHK2_9BACT</name>
<evidence type="ECO:0008006" key="3">
    <source>
        <dbReference type="Google" id="ProtNLM"/>
    </source>
</evidence>
<gene>
    <name evidence="1" type="ORF">JKP34_12150</name>
</gene>
<proteinExistence type="predicted"/>
<dbReference type="RefSeq" id="WP_201921730.1">
    <property type="nucleotide sequence ID" value="NZ_JAERQG010000003.1"/>
</dbReference>
<comment type="caution">
    <text evidence="1">The sequence shown here is derived from an EMBL/GenBank/DDBJ whole genome shotgun (WGS) entry which is preliminary data.</text>
</comment>
<accession>A0A937DHK2</accession>
<sequence>MKHIKHIAIYIVFLMPIILFTSCDEDDDGTTTNEQLTAVLLDDFSVGLGEEVVIDFSESIIPGNASGNFVLTYQNGPAPIITSDGNRYELGRSVLQTPDKEETFSFTPQVNGQYDFLLELTSGNTFSNDRVVVTVSGIVELNNSMLANLDELIDITPFDNTVIDYQVNEMLILDSKTLTINNGVHIAFGENAGIIIDNGGELTNIDERNESGLVKFSGDNWKGILVKSGNLKLINSGCIISGAGGSAFEGYQAATITVDQGNIEFDNSVFENSSGINLNLLENAFVTGQGIYSNTFDQHDAIHSSFFNINLIRGNTFSDAEAVVTLNGQGETSLSTNDNAFNIAAGNTNYHFTNGVSLGKPISLLFEEGKNLTMDENTGLVLTAGGTISGKSANSSIISGVNGTGWKGILSGGSLALENVHIDNAGSAAHSVTGNDIQSALYVNNNSSFTNVEINNSGGYGFYSANNSFPNLSTVTFSNCAQEALILPIDFVDAAVSSSVTFTNEITSIPAILLKARASNSSAPEITIPDLNDDNFYRIDQNLDLSVGFTQTLIVEEGVNIKFDNGSSLTIGNRLATDFRGTEANPIIFEATDLSAGWGGVFLNTMANVAHSIDYLNISGGGNVMFTGATEQGNIVVKDTQTSSSNINFDFTNCTFTDSKGWGVVLEISDRQYDFLAAENANTFLNNATGDFLDRNN</sequence>
<dbReference type="PROSITE" id="PS51257">
    <property type="entry name" value="PROKAR_LIPOPROTEIN"/>
    <property type="match status" value="1"/>
</dbReference>